<evidence type="ECO:0000313" key="2">
    <source>
        <dbReference type="EMBL" id="KMS56020.1"/>
    </source>
</evidence>
<organism evidence="2 3">
    <name type="scientific">Novosphingobium barchaimii LL02</name>
    <dbReference type="NCBI Taxonomy" id="1114963"/>
    <lineage>
        <taxon>Bacteria</taxon>
        <taxon>Pseudomonadati</taxon>
        <taxon>Pseudomonadota</taxon>
        <taxon>Alphaproteobacteria</taxon>
        <taxon>Sphingomonadales</taxon>
        <taxon>Sphingomonadaceae</taxon>
        <taxon>Novosphingobium</taxon>
    </lineage>
</organism>
<dbReference type="PANTHER" id="PTHR30273:SF2">
    <property type="entry name" value="PROTEIN FECR"/>
    <property type="match status" value="1"/>
</dbReference>
<gene>
    <name evidence="2" type="ORF">V474_13465</name>
</gene>
<name>A0A0J8ANE3_9SPHN</name>
<evidence type="ECO:0000313" key="3">
    <source>
        <dbReference type="Proteomes" id="UP000052268"/>
    </source>
</evidence>
<dbReference type="EMBL" id="JACU01000004">
    <property type="protein sequence ID" value="KMS56020.1"/>
    <property type="molecule type" value="Genomic_DNA"/>
</dbReference>
<dbReference type="Pfam" id="PF04773">
    <property type="entry name" value="FecR"/>
    <property type="match status" value="1"/>
</dbReference>
<dbReference type="PIRSF" id="PIRSF018266">
    <property type="entry name" value="FecR"/>
    <property type="match status" value="1"/>
</dbReference>
<dbReference type="PANTHER" id="PTHR30273">
    <property type="entry name" value="PERIPLASMIC SIGNAL SENSOR AND SIGMA FACTOR ACTIVATOR FECR-RELATED"/>
    <property type="match status" value="1"/>
</dbReference>
<dbReference type="Proteomes" id="UP000052268">
    <property type="component" value="Unassembled WGS sequence"/>
</dbReference>
<comment type="caution">
    <text evidence="2">The sequence shown here is derived from an EMBL/GenBank/DDBJ whole genome shotgun (WGS) entry which is preliminary data.</text>
</comment>
<dbReference type="OrthoDB" id="7492241at2"/>
<proteinExistence type="predicted"/>
<dbReference type="AlphaFoldDB" id="A0A0J8ANE3"/>
<dbReference type="RefSeq" id="WP_059150880.1">
    <property type="nucleotide sequence ID" value="NZ_KQ130453.1"/>
</dbReference>
<accession>A0A0J8ANE3</accession>
<keyword evidence="3" id="KW-1185">Reference proteome</keyword>
<dbReference type="GO" id="GO:0016989">
    <property type="term" value="F:sigma factor antagonist activity"/>
    <property type="evidence" value="ECO:0007669"/>
    <property type="project" value="TreeGrafter"/>
</dbReference>
<sequence length="345" mass="37605">MTDEEPGSLTLSQQARRWALAVRENPARKPAARSWCAQSPEHQAAFDIADAAISNIVDPASVRFRERQNSHKSDSRPRRPSAKLAIAASLATILLLGAPFVLDQNLRLPSTPTPIASSDGKRDDPPLIFTTRKGEVRNITLVDGSVVTLDTDSRLLVRMHRDHRDVTLDHGRAIFAVAHDASRPFTVTADGGTTTALGTRFGVERRAHCQMNVVLYEGRVAVTPPCEARKPSEPAAKSYLQPGERIRYSGTPTVTGNAITEPAPANDEQWTTGVKSYDDEAVSVILAEVNHYSDVKLVAASPEIAAMRVSAELHIRNPESVAKHLARALGLIVENQRSDRLVLTK</sequence>
<evidence type="ECO:0000259" key="1">
    <source>
        <dbReference type="Pfam" id="PF04773"/>
    </source>
</evidence>
<dbReference type="InterPro" id="IPR012373">
    <property type="entry name" value="Ferrdict_sens_TM"/>
</dbReference>
<feature type="domain" description="FecR protein" evidence="1">
    <location>
        <begin position="130"/>
        <end position="220"/>
    </location>
</feature>
<dbReference type="PATRIC" id="fig|1114963.3.peg.1500"/>
<dbReference type="Gene3D" id="2.60.120.1440">
    <property type="match status" value="1"/>
</dbReference>
<protein>
    <submittedName>
        <fullName evidence="2">Anti-sigma factor</fullName>
    </submittedName>
</protein>
<reference evidence="2 3" key="1">
    <citation type="journal article" date="2015" name="G3 (Bethesda)">
        <title>Insights into Ongoing Evolution of the Hexachlorocyclohexane Catabolic Pathway from Comparative Genomics of Ten Sphingomonadaceae Strains.</title>
        <authorList>
            <person name="Pearce S.L."/>
            <person name="Oakeshott J.G."/>
            <person name="Pandey G."/>
        </authorList>
    </citation>
    <scope>NUCLEOTIDE SEQUENCE [LARGE SCALE GENOMIC DNA]</scope>
    <source>
        <strain evidence="2 3">LL02</strain>
    </source>
</reference>
<dbReference type="InterPro" id="IPR006860">
    <property type="entry name" value="FecR"/>
</dbReference>